<evidence type="ECO:0000256" key="5">
    <source>
        <dbReference type="SAM" id="SignalP"/>
    </source>
</evidence>
<dbReference type="Proteomes" id="UP000028933">
    <property type="component" value="Chromosome"/>
</dbReference>
<feature type="chain" id="PRO_5001717791" evidence="5">
    <location>
        <begin position="19"/>
        <end position="172"/>
    </location>
</feature>
<dbReference type="PROSITE" id="PS51352">
    <property type="entry name" value="THIOREDOXIN_2"/>
    <property type="match status" value="1"/>
</dbReference>
<feature type="domain" description="Thioredoxin" evidence="6">
    <location>
        <begin position="27"/>
        <end position="171"/>
    </location>
</feature>
<evidence type="ECO:0000259" key="6">
    <source>
        <dbReference type="PROSITE" id="PS51352"/>
    </source>
</evidence>
<dbReference type="RefSeq" id="WP_024565007.1">
    <property type="nucleotide sequence ID" value="NZ_CP007547.1"/>
</dbReference>
<reference evidence="7" key="2">
    <citation type="journal article" date="2015" name="Genome Biol. Evol.">
        <title>Complete Genome Sequence and Transcriptomic Analysis of the Novel Pathogen Elizabethkingia anophelis in Response to Oxidative Stress.</title>
        <authorList>
            <person name="Li Y."/>
            <person name="Liu Y."/>
            <person name="Chew S.C."/>
            <person name="Tay M."/>
            <person name="Salido M.M."/>
            <person name="Teo J."/>
            <person name="Lauro F.M."/>
            <person name="Givskov M."/>
            <person name="Yang L."/>
        </authorList>
    </citation>
    <scope>NUCLEOTIDE SEQUENCE</scope>
    <source>
        <strain evidence="7">NUHP1</strain>
    </source>
</reference>
<protein>
    <submittedName>
        <fullName evidence="7">Thioredoxin family protein</fullName>
    </submittedName>
</protein>
<keyword evidence="5" id="KW-0732">Signal</keyword>
<evidence type="ECO:0000256" key="2">
    <source>
        <dbReference type="ARBA" id="ARBA00022748"/>
    </source>
</evidence>
<dbReference type="SUPFAM" id="SSF52833">
    <property type="entry name" value="Thioredoxin-like"/>
    <property type="match status" value="1"/>
</dbReference>
<dbReference type="InterPro" id="IPR036249">
    <property type="entry name" value="Thioredoxin-like_sf"/>
</dbReference>
<evidence type="ECO:0000313" key="7">
    <source>
        <dbReference type="EMBL" id="AIL45210.1"/>
    </source>
</evidence>
<dbReference type="EMBL" id="CP007547">
    <property type="protein sequence ID" value="AIL45210.1"/>
    <property type="molecule type" value="Genomic_DNA"/>
</dbReference>
<evidence type="ECO:0000313" key="8">
    <source>
        <dbReference type="Proteomes" id="UP000028933"/>
    </source>
</evidence>
<evidence type="ECO:0000256" key="4">
    <source>
        <dbReference type="ARBA" id="ARBA00023284"/>
    </source>
</evidence>
<reference evidence="7" key="1">
    <citation type="journal article" date="2013" name="Lancet">
        <title>First case of E anophelis outbreak in an intensive-care unit.</title>
        <authorList>
            <person name="Teo J."/>
            <person name="Tan S.Y."/>
            <person name="Tay M."/>
            <person name="Ding Y."/>
            <person name="Kjelleberg S."/>
            <person name="Givskov M."/>
            <person name="Lin R.T."/>
            <person name="Yang L."/>
        </authorList>
    </citation>
    <scope>NUCLEOTIDE SEQUENCE [LARGE SCALE GENOMIC DNA]</scope>
    <source>
        <strain evidence="7">NUHP1</strain>
    </source>
</reference>
<dbReference type="Gene3D" id="3.40.30.10">
    <property type="entry name" value="Glutaredoxin"/>
    <property type="match status" value="1"/>
</dbReference>
<dbReference type="PANTHER" id="PTHR42852:SF6">
    <property type="entry name" value="THIOL:DISULFIDE INTERCHANGE PROTEIN DSBE"/>
    <property type="match status" value="1"/>
</dbReference>
<dbReference type="AlphaFoldDB" id="A0A077EI29"/>
<evidence type="ECO:0000256" key="1">
    <source>
        <dbReference type="ARBA" id="ARBA00004196"/>
    </source>
</evidence>
<gene>
    <name evidence="7" type="ORF">BD94_1435</name>
</gene>
<keyword evidence="3" id="KW-1015">Disulfide bond</keyword>
<keyword evidence="2" id="KW-0201">Cytochrome c-type biogenesis</keyword>
<feature type="signal peptide" evidence="5">
    <location>
        <begin position="1"/>
        <end position="18"/>
    </location>
</feature>
<keyword evidence="4" id="KW-0676">Redox-active center</keyword>
<dbReference type="PANTHER" id="PTHR42852">
    <property type="entry name" value="THIOL:DISULFIDE INTERCHANGE PROTEIN DSBE"/>
    <property type="match status" value="1"/>
</dbReference>
<dbReference type="InterPro" id="IPR050553">
    <property type="entry name" value="Thioredoxin_ResA/DsbE_sf"/>
</dbReference>
<dbReference type="GO" id="GO:0030313">
    <property type="term" value="C:cell envelope"/>
    <property type="evidence" value="ECO:0007669"/>
    <property type="project" value="UniProtKB-SubCell"/>
</dbReference>
<dbReference type="GO" id="GO:0017004">
    <property type="term" value="P:cytochrome complex assembly"/>
    <property type="evidence" value="ECO:0007669"/>
    <property type="project" value="UniProtKB-KW"/>
</dbReference>
<comment type="subcellular location">
    <subcellularLocation>
        <location evidence="1">Cell envelope</location>
    </subcellularLocation>
</comment>
<evidence type="ECO:0000256" key="3">
    <source>
        <dbReference type="ARBA" id="ARBA00023157"/>
    </source>
</evidence>
<dbReference type="KEGG" id="eao:BD94_1435"/>
<dbReference type="eggNOG" id="COG0526">
    <property type="taxonomic scope" value="Bacteria"/>
</dbReference>
<name>A0A077EI29_9FLAO</name>
<dbReference type="Pfam" id="PF13905">
    <property type="entry name" value="Thioredoxin_8"/>
    <property type="match status" value="1"/>
</dbReference>
<sequence>MKRALLFFGIILSGLAIAQQTPKVLKTIFTKEALAQKITAENGDVISIKDVFSKHKGKVIVLDLWAGWCRDCILALPKAEELEKNNPEVHFVFFSLDRNREGFDKSLEKFNMKGKENYWFSEGWKNNFNNYIDLNWIPRYLVIDQKTKIAKYYAITPDDPEIQTTINKLLKK</sequence>
<dbReference type="InterPro" id="IPR012336">
    <property type="entry name" value="Thioredoxin-like_fold"/>
</dbReference>
<dbReference type="InterPro" id="IPR013766">
    <property type="entry name" value="Thioredoxin_domain"/>
</dbReference>
<dbReference type="STRING" id="1338011.BD94_1435"/>
<accession>A0A077EI29</accession>
<dbReference type="HOGENOM" id="CLU_042529_15_0_10"/>
<proteinExistence type="predicted"/>
<organism evidence="7 8">
    <name type="scientific">Elizabethkingia anophelis NUHP1</name>
    <dbReference type="NCBI Taxonomy" id="1338011"/>
    <lineage>
        <taxon>Bacteria</taxon>
        <taxon>Pseudomonadati</taxon>
        <taxon>Bacteroidota</taxon>
        <taxon>Flavobacteriia</taxon>
        <taxon>Flavobacteriales</taxon>
        <taxon>Weeksellaceae</taxon>
        <taxon>Elizabethkingia</taxon>
    </lineage>
</organism>